<sequence length="503" mass="53047">MTTGSPRVLVGGIFLEAHSFAPRKTQAEDFVVVEGEALIGKALESGTGLGGGVRYLQAAGASLIPTVSAVAPPGGLAEHAAYVLLRDRIVAAAERHRPDAVFLDLHGAMGTTELADTEGDIATALRKVLGPDVPIAASLDMHGNMTPAMLEATPLWISCKENPHSDYHLAGERAARLLLETLAGTIAPVARAIWLPLLLPGKLGTGAGPLKEIHALRRQLEADLLDASIYNTYMFLDGAPSGQCVTTLSDGTAASAAVRRLAEDLWSRREQFGVDRPTLESVLASHRPGTGLLVLGDQGDRVLGGGSGDGTYILRHLIKTGSDLRALIPITDAAAVSAARAAGIGATVDIAVGGTIVGTERPVAAAWKVRNLTDGRFVQEGPFLANEPADMGPTAVLQSGNCMLVVSSRPALSQDPQAFISTGENPEEYDLVVCKSGFHFEMAFKRLGRCVVVDTPGLTNYVSGYFTFQRRPPLWPEAPHIVPDLQVRRFPPPPLPSGTKDVP</sequence>
<dbReference type="InterPro" id="IPR015995">
    <property type="entry name" value="MlrC_N"/>
</dbReference>
<evidence type="ECO:0000259" key="2">
    <source>
        <dbReference type="Pfam" id="PF07364"/>
    </source>
</evidence>
<feature type="domain" description="Microcystin LR degradation protein MlrC N-terminal" evidence="2">
    <location>
        <begin position="7"/>
        <end position="284"/>
    </location>
</feature>
<gene>
    <name evidence="3" type="ORF">C7450_10646</name>
</gene>
<dbReference type="Pfam" id="PF07171">
    <property type="entry name" value="MlrC_C"/>
    <property type="match status" value="1"/>
</dbReference>
<comment type="caution">
    <text evidence="3">The sequence shown here is derived from an EMBL/GenBank/DDBJ whole genome shotgun (WGS) entry which is preliminary data.</text>
</comment>
<reference evidence="3 4" key="1">
    <citation type="submission" date="2018-05" db="EMBL/GenBank/DDBJ databases">
        <title>Genomic Encyclopedia of Type Strains, Phase IV (KMG-IV): sequencing the most valuable type-strain genomes for metagenomic binning, comparative biology and taxonomic classification.</title>
        <authorList>
            <person name="Goeker M."/>
        </authorList>
    </citation>
    <scope>NUCLEOTIDE SEQUENCE [LARGE SCALE GENOMIC DNA]</scope>
    <source>
        <strain evidence="3 4">DSM 6462</strain>
    </source>
</reference>
<dbReference type="EMBL" id="QJJK01000006">
    <property type="protein sequence ID" value="PXW57874.1"/>
    <property type="molecule type" value="Genomic_DNA"/>
</dbReference>
<dbReference type="InterPro" id="IPR010799">
    <property type="entry name" value="MlrC_C"/>
</dbReference>
<accession>A0A2V3U5W0</accession>
<organism evidence="3 4">
    <name type="scientific">Chelatococcus asaccharovorans</name>
    <dbReference type="NCBI Taxonomy" id="28210"/>
    <lineage>
        <taxon>Bacteria</taxon>
        <taxon>Pseudomonadati</taxon>
        <taxon>Pseudomonadota</taxon>
        <taxon>Alphaproteobacteria</taxon>
        <taxon>Hyphomicrobiales</taxon>
        <taxon>Chelatococcaceae</taxon>
        <taxon>Chelatococcus</taxon>
    </lineage>
</organism>
<name>A0A2V3U5W0_9HYPH</name>
<dbReference type="RefSeq" id="WP_110375209.1">
    <property type="nucleotide sequence ID" value="NZ_JAHBRY010000001.1"/>
</dbReference>
<feature type="domain" description="Microcystin LR degradation protein MlrC C-terminal" evidence="1">
    <location>
        <begin position="296"/>
        <end position="467"/>
    </location>
</feature>
<dbReference type="Pfam" id="PF07364">
    <property type="entry name" value="DUF1485"/>
    <property type="match status" value="1"/>
</dbReference>
<keyword evidence="4" id="KW-1185">Reference proteome</keyword>
<dbReference type="AlphaFoldDB" id="A0A2V3U5W0"/>
<protein>
    <submittedName>
        <fullName evidence="3">Microcystin degradation protein MlrC</fullName>
    </submittedName>
</protein>
<evidence type="ECO:0000313" key="4">
    <source>
        <dbReference type="Proteomes" id="UP000248021"/>
    </source>
</evidence>
<evidence type="ECO:0000259" key="1">
    <source>
        <dbReference type="Pfam" id="PF07171"/>
    </source>
</evidence>
<dbReference type="Proteomes" id="UP000248021">
    <property type="component" value="Unassembled WGS sequence"/>
</dbReference>
<evidence type="ECO:0000313" key="3">
    <source>
        <dbReference type="EMBL" id="PXW57874.1"/>
    </source>
</evidence>
<dbReference type="OrthoDB" id="9782658at2"/>
<proteinExistence type="predicted"/>